<evidence type="ECO:0000256" key="1">
    <source>
        <dbReference type="ARBA" id="ARBA00023015"/>
    </source>
</evidence>
<accession>A0A951PQK0</accession>
<reference evidence="5" key="1">
    <citation type="submission" date="2021-05" db="EMBL/GenBank/DDBJ databases">
        <authorList>
            <person name="Pietrasiak N."/>
            <person name="Ward R."/>
            <person name="Stajich J.E."/>
            <person name="Kurbessoian T."/>
        </authorList>
    </citation>
    <scope>NUCLEOTIDE SEQUENCE</scope>
    <source>
        <strain evidence="5">CPER-KK1</strain>
    </source>
</reference>
<dbReference type="InterPro" id="IPR050204">
    <property type="entry name" value="AraC_XylS_family_regulators"/>
</dbReference>
<dbReference type="InterPro" id="IPR014710">
    <property type="entry name" value="RmlC-like_jellyroll"/>
</dbReference>
<dbReference type="PANTHER" id="PTHR46796:SF2">
    <property type="entry name" value="TRANSCRIPTIONAL REGULATORY PROTEIN"/>
    <property type="match status" value="1"/>
</dbReference>
<dbReference type="Proteomes" id="UP000753908">
    <property type="component" value="Unassembled WGS sequence"/>
</dbReference>
<dbReference type="EMBL" id="JAHHIF010000033">
    <property type="protein sequence ID" value="MBW4546968.1"/>
    <property type="molecule type" value="Genomic_DNA"/>
</dbReference>
<reference evidence="5" key="2">
    <citation type="journal article" date="2022" name="Microbiol. Resour. Announc.">
        <title>Metagenome Sequencing to Explore Phylogenomics of Terrestrial Cyanobacteria.</title>
        <authorList>
            <person name="Ward R.D."/>
            <person name="Stajich J.E."/>
            <person name="Johansen J.R."/>
            <person name="Huntemann M."/>
            <person name="Clum A."/>
            <person name="Foster B."/>
            <person name="Foster B."/>
            <person name="Roux S."/>
            <person name="Palaniappan K."/>
            <person name="Varghese N."/>
            <person name="Mukherjee S."/>
            <person name="Reddy T.B.K."/>
            <person name="Daum C."/>
            <person name="Copeland A."/>
            <person name="Chen I.A."/>
            <person name="Ivanova N.N."/>
            <person name="Kyrpides N.C."/>
            <person name="Shapiro N."/>
            <person name="Eloe-Fadrosh E.A."/>
            <person name="Pietrasiak N."/>
        </authorList>
    </citation>
    <scope>NUCLEOTIDE SEQUENCE</scope>
    <source>
        <strain evidence="5">CPER-KK1</strain>
    </source>
</reference>
<evidence type="ECO:0000313" key="6">
    <source>
        <dbReference type="Proteomes" id="UP000753908"/>
    </source>
</evidence>
<dbReference type="SMART" id="SM00342">
    <property type="entry name" value="HTH_ARAC"/>
    <property type="match status" value="1"/>
</dbReference>
<dbReference type="Pfam" id="PF12833">
    <property type="entry name" value="HTH_18"/>
    <property type="match status" value="1"/>
</dbReference>
<keyword evidence="2" id="KW-0238">DNA-binding</keyword>
<evidence type="ECO:0000259" key="4">
    <source>
        <dbReference type="PROSITE" id="PS01124"/>
    </source>
</evidence>
<organism evidence="5 6">
    <name type="scientific">Symplocastrum torsivum CPER-KK1</name>
    <dbReference type="NCBI Taxonomy" id="450513"/>
    <lineage>
        <taxon>Bacteria</taxon>
        <taxon>Bacillati</taxon>
        <taxon>Cyanobacteriota</taxon>
        <taxon>Cyanophyceae</taxon>
        <taxon>Oscillatoriophycideae</taxon>
        <taxon>Oscillatoriales</taxon>
        <taxon>Microcoleaceae</taxon>
        <taxon>Symplocastrum</taxon>
    </lineage>
</organism>
<name>A0A951PQK0_9CYAN</name>
<evidence type="ECO:0000256" key="3">
    <source>
        <dbReference type="ARBA" id="ARBA00023163"/>
    </source>
</evidence>
<dbReference type="InterPro" id="IPR003313">
    <property type="entry name" value="AraC-bd"/>
</dbReference>
<protein>
    <submittedName>
        <fullName evidence="5">AraC family transcriptional regulator</fullName>
    </submittedName>
</protein>
<comment type="caution">
    <text evidence="5">The sequence shown here is derived from an EMBL/GenBank/DDBJ whole genome shotgun (WGS) entry which is preliminary data.</text>
</comment>
<dbReference type="Pfam" id="PF02311">
    <property type="entry name" value="AraC_binding"/>
    <property type="match status" value="1"/>
</dbReference>
<dbReference type="AlphaFoldDB" id="A0A951PQK0"/>
<dbReference type="SUPFAM" id="SSF51215">
    <property type="entry name" value="Regulatory protein AraC"/>
    <property type="match status" value="1"/>
</dbReference>
<dbReference type="SUPFAM" id="SSF46689">
    <property type="entry name" value="Homeodomain-like"/>
    <property type="match status" value="2"/>
</dbReference>
<dbReference type="GO" id="GO:0003700">
    <property type="term" value="F:DNA-binding transcription factor activity"/>
    <property type="evidence" value="ECO:0007669"/>
    <property type="project" value="InterPro"/>
</dbReference>
<dbReference type="PANTHER" id="PTHR46796">
    <property type="entry name" value="HTH-TYPE TRANSCRIPTIONAL ACTIVATOR RHAS-RELATED"/>
    <property type="match status" value="1"/>
</dbReference>
<dbReference type="PROSITE" id="PS01124">
    <property type="entry name" value="HTH_ARAC_FAMILY_2"/>
    <property type="match status" value="1"/>
</dbReference>
<evidence type="ECO:0000313" key="5">
    <source>
        <dbReference type="EMBL" id="MBW4546968.1"/>
    </source>
</evidence>
<dbReference type="Gene3D" id="1.10.10.60">
    <property type="entry name" value="Homeodomain-like"/>
    <property type="match status" value="1"/>
</dbReference>
<keyword evidence="3" id="KW-0804">Transcription</keyword>
<dbReference type="InterPro" id="IPR037923">
    <property type="entry name" value="HTH-like"/>
</dbReference>
<dbReference type="GO" id="GO:0043565">
    <property type="term" value="F:sequence-specific DNA binding"/>
    <property type="evidence" value="ECO:0007669"/>
    <property type="project" value="InterPro"/>
</dbReference>
<dbReference type="InterPro" id="IPR018060">
    <property type="entry name" value="HTH_AraC"/>
</dbReference>
<sequence>MRCHQRAGVAITPTMPRNVITQLKSVLTTQRPQETAKFWRDPALDNLEMLRATYLTQTFSRHTHDGYAIGAVEAGVLEFTYQGSVHRAPAGSIVIIHPGEVHTGHTGTQNVWTYRMLYPEILLVQKAATELVKRSPTLPYFPNPVIQNPHLAAQLRQLHILLETSTSVLERESRFLWMLAQLLARYAQCRSHIAPLEKERQIVQRVQDYLIANYMHSISLEQLAGVANLKPLRLLRVFRKHVGLPPHAYLVQTRVAYAKALLSLGLPICHVAADTGFTDQSHLTRHFKRLVGVTPKQYALGCGNNVQDFQMEIL</sequence>
<dbReference type="Gene3D" id="2.60.120.10">
    <property type="entry name" value="Jelly Rolls"/>
    <property type="match status" value="1"/>
</dbReference>
<keyword evidence="1" id="KW-0805">Transcription regulation</keyword>
<feature type="domain" description="HTH araC/xylS-type" evidence="4">
    <location>
        <begin position="204"/>
        <end position="301"/>
    </location>
</feature>
<proteinExistence type="predicted"/>
<dbReference type="InterPro" id="IPR009057">
    <property type="entry name" value="Homeodomain-like_sf"/>
</dbReference>
<gene>
    <name evidence="5" type="ORF">KME25_21370</name>
</gene>
<evidence type="ECO:0000256" key="2">
    <source>
        <dbReference type="ARBA" id="ARBA00023125"/>
    </source>
</evidence>